<dbReference type="CDD" id="cd00761">
    <property type="entry name" value="Glyco_tranf_GTA_type"/>
    <property type="match status" value="1"/>
</dbReference>
<dbReference type="Gene3D" id="3.90.550.10">
    <property type="entry name" value="Spore Coat Polysaccharide Biosynthesis Protein SpsA, Chain A"/>
    <property type="match status" value="1"/>
</dbReference>
<dbReference type="RefSeq" id="WP_034982096.1">
    <property type="nucleotide sequence ID" value="NZ_CP007646.1"/>
</dbReference>
<evidence type="ECO:0000313" key="5">
    <source>
        <dbReference type="EMBL" id="WII28641.1"/>
    </source>
</evidence>
<organism evidence="4 6">
    <name type="scientific">Ligilactobacillus salivarius</name>
    <dbReference type="NCBI Taxonomy" id="1624"/>
    <lineage>
        <taxon>Bacteria</taxon>
        <taxon>Bacillati</taxon>
        <taxon>Bacillota</taxon>
        <taxon>Bacilli</taxon>
        <taxon>Lactobacillales</taxon>
        <taxon>Lactobacillaceae</taxon>
        <taxon>Ligilactobacillus</taxon>
    </lineage>
</organism>
<dbReference type="AlphaFoldDB" id="A0A089QG04"/>
<dbReference type="PANTHER" id="PTHR22916:SF51">
    <property type="entry name" value="GLYCOSYLTRANSFERASE EPSH-RELATED"/>
    <property type="match status" value="1"/>
</dbReference>
<feature type="domain" description="Glycosyltransferase 2-like" evidence="3">
    <location>
        <begin position="5"/>
        <end position="135"/>
    </location>
</feature>
<dbReference type="Proteomes" id="UP000029488">
    <property type="component" value="Chromosome"/>
</dbReference>
<dbReference type="PANTHER" id="PTHR22916">
    <property type="entry name" value="GLYCOSYLTRANSFERASE"/>
    <property type="match status" value="1"/>
</dbReference>
<keyword evidence="1 5" id="KW-0328">Glycosyltransferase</keyword>
<evidence type="ECO:0000256" key="2">
    <source>
        <dbReference type="ARBA" id="ARBA00022679"/>
    </source>
</evidence>
<dbReference type="EMBL" id="CP007646">
    <property type="protein sequence ID" value="AIR09846.1"/>
    <property type="molecule type" value="Genomic_DNA"/>
</dbReference>
<evidence type="ECO:0000259" key="3">
    <source>
        <dbReference type="Pfam" id="PF00535"/>
    </source>
</evidence>
<protein>
    <submittedName>
        <fullName evidence="4 5">Glycosyltransferase</fullName>
        <ecNumber evidence="5">2.4.-.-</ecNumber>
    </submittedName>
</protein>
<evidence type="ECO:0000313" key="4">
    <source>
        <dbReference type="EMBL" id="AIR09846.1"/>
    </source>
</evidence>
<dbReference type="EC" id="2.4.-.-" evidence="5"/>
<accession>A0A089QG04</accession>
<dbReference type="InterPro" id="IPR029044">
    <property type="entry name" value="Nucleotide-diphossugar_trans"/>
</dbReference>
<dbReference type="InterPro" id="IPR001173">
    <property type="entry name" value="Glyco_trans_2-like"/>
</dbReference>
<evidence type="ECO:0000256" key="1">
    <source>
        <dbReference type="ARBA" id="ARBA00022676"/>
    </source>
</evidence>
<keyword evidence="2 4" id="KW-0808">Transferase</keyword>
<dbReference type="Pfam" id="PF00535">
    <property type="entry name" value="Glycos_transf_2"/>
    <property type="match status" value="1"/>
</dbReference>
<evidence type="ECO:0000313" key="6">
    <source>
        <dbReference type="Proteomes" id="UP000029488"/>
    </source>
</evidence>
<dbReference type="GO" id="GO:0016757">
    <property type="term" value="F:glycosyltransferase activity"/>
    <property type="evidence" value="ECO:0007669"/>
    <property type="project" value="UniProtKB-KW"/>
</dbReference>
<gene>
    <name evidence="4" type="ORF">LSJ_0076</name>
    <name evidence="5" type="ORF">QFE45_00375</name>
</gene>
<reference evidence="4 6" key="1">
    <citation type="journal article" date="2014" name="BMC Genomics">
        <title>Unusual genome complexity in Lactobacillus salivarius JCM1046.</title>
        <authorList>
            <person name="Raftis E.J."/>
            <person name="Forde B.M."/>
            <person name="Claesson M.J."/>
            <person name="O'Toole P.W."/>
        </authorList>
    </citation>
    <scope>NUCLEOTIDE SEQUENCE [LARGE SCALE GENOMIC DNA]</scope>
    <source>
        <strain evidence="4 6">JCM1046</strain>
    </source>
</reference>
<name>A0A089QG04_9LACO</name>
<dbReference type="EMBL" id="CP123971">
    <property type="protein sequence ID" value="WII28641.1"/>
    <property type="molecule type" value="Genomic_DNA"/>
</dbReference>
<reference evidence="5" key="2">
    <citation type="submission" date="2023-04" db="EMBL/GenBank/DDBJ databases">
        <title>Four porcine-derived lactic acid bacteria strains analyses and their evaluation as potential probiotics based on genomics.</title>
        <authorList>
            <person name="Niu D."/>
        </authorList>
    </citation>
    <scope>NUCLEOTIDE SEQUENCE</scope>
    <source>
        <strain evidence="5">ZSA5</strain>
    </source>
</reference>
<dbReference type="Proteomes" id="UP001231316">
    <property type="component" value="Chromosome"/>
</dbReference>
<dbReference type="SUPFAM" id="SSF53448">
    <property type="entry name" value="Nucleotide-diphospho-sugar transferases"/>
    <property type="match status" value="1"/>
</dbReference>
<sequence length="302" mass="35189">MVKISIGMPIYNVAEYLSKCLDSIINQTFTDFEVIMVDDGSTDGRSFEICQEYVERDKRFRLIHQKNGGRSAARNTALKNMTGEYITWVDSDDWIEDDYFERLIRTQERTGADMVCIGIKTFMNNEFYMGSHQDKYGAFPGHVIPKKIGMSDIFWGIYALISVWGNIMDAKLYKGVVFSEGIALDDQGNKFKLFLQSEKIVGIPELGYVYRIRSGSITQDGVTNFEKIFEGKVMQITNLEKSMYYIENANYEVDYFHSLYSEWLDKQLQSVDSGWDDDQQERYRSFVLKHRKLFKKRLVKRG</sequence>
<dbReference type="KEGG" id="lsj:LSJ_0076"/>
<proteinExistence type="predicted"/>